<keyword evidence="3" id="KW-0539">Nucleus</keyword>
<dbReference type="AlphaFoldDB" id="A0A087T8A2"/>
<dbReference type="PANTHER" id="PTHR15367:SF2">
    <property type="entry name" value="DNA-DIRECTED RNA POLYMERASE III SUBUNIT"/>
    <property type="match status" value="1"/>
</dbReference>
<feature type="compositionally biased region" description="Pro residues" evidence="4">
    <location>
        <begin position="23"/>
        <end position="35"/>
    </location>
</feature>
<keyword evidence="5" id="KW-0240">DNA-directed RNA polymerase</keyword>
<gene>
    <name evidence="5" type="ORF">X975_07174</name>
</gene>
<feature type="compositionally biased region" description="Acidic residues" evidence="4">
    <location>
        <begin position="140"/>
        <end position="167"/>
    </location>
</feature>
<dbReference type="Pfam" id="PF11705">
    <property type="entry name" value="RNA_pol_3_Rpc31"/>
    <property type="match status" value="1"/>
</dbReference>
<protein>
    <submittedName>
        <fullName evidence="5">DNA-directed RNA polymerase III subunit RPC7</fullName>
    </submittedName>
</protein>
<comment type="subcellular location">
    <subcellularLocation>
        <location evidence="1">Nucleus</location>
    </subcellularLocation>
</comment>
<dbReference type="OrthoDB" id="5377312at2759"/>
<proteinExistence type="inferred from homology"/>
<dbReference type="OMA" id="YIVSACQ"/>
<feature type="region of interest" description="Disordered" evidence="4">
    <location>
        <begin position="1"/>
        <end position="36"/>
    </location>
</feature>
<feature type="region of interest" description="Disordered" evidence="4">
    <location>
        <begin position="135"/>
        <end position="167"/>
    </location>
</feature>
<comment type="similarity">
    <text evidence="2">Belongs to the eukaryotic RPC7 RNA polymerase subunit family.</text>
</comment>
<dbReference type="EMBL" id="KK113909">
    <property type="protein sequence ID" value="KFM61341.1"/>
    <property type="molecule type" value="Genomic_DNA"/>
</dbReference>
<evidence type="ECO:0000256" key="4">
    <source>
        <dbReference type="SAM" id="MobiDB-lite"/>
    </source>
</evidence>
<keyword evidence="6" id="KW-1185">Reference proteome</keyword>
<evidence type="ECO:0000313" key="5">
    <source>
        <dbReference type="EMBL" id="KFM61341.1"/>
    </source>
</evidence>
<accession>A0A087T8A2</accession>
<dbReference type="STRING" id="407821.A0A087T8A2"/>
<evidence type="ECO:0000313" key="6">
    <source>
        <dbReference type="Proteomes" id="UP000054359"/>
    </source>
</evidence>
<dbReference type="InterPro" id="IPR024661">
    <property type="entry name" value="RNA_pol_III_Rpc31"/>
</dbReference>
<feature type="non-terminal residue" evidence="5">
    <location>
        <position position="167"/>
    </location>
</feature>
<evidence type="ECO:0000256" key="1">
    <source>
        <dbReference type="ARBA" id="ARBA00004123"/>
    </source>
</evidence>
<dbReference type="GO" id="GO:0005666">
    <property type="term" value="C:RNA polymerase III complex"/>
    <property type="evidence" value="ECO:0007669"/>
    <property type="project" value="TreeGrafter"/>
</dbReference>
<name>A0A087T8A2_STEMI</name>
<evidence type="ECO:0000256" key="2">
    <source>
        <dbReference type="ARBA" id="ARBA00008352"/>
    </source>
</evidence>
<evidence type="ECO:0000256" key="3">
    <source>
        <dbReference type="ARBA" id="ARBA00023242"/>
    </source>
</evidence>
<sequence length="167" mass="19162">MAGRGRGRGRGAFNKALGLSPEDVPPPLGQPPPTFPALQFKPVPLVTGKKILYTLTLKQEIRSSFKESGYSIPPVTVKKDIERYTDKYQPVHAADQIVWDKAFFPKELFDEPKKKKRKVMKKQAKTEAVVEKLKLLEAKEETEEEEEEKEEEAENEEEYDEEELEEV</sequence>
<dbReference type="PANTHER" id="PTHR15367">
    <property type="entry name" value="DNA-DIRECTED RNA POLYMERASE III"/>
    <property type="match status" value="1"/>
</dbReference>
<organism evidence="5 6">
    <name type="scientific">Stegodyphus mimosarum</name>
    <name type="common">African social velvet spider</name>
    <dbReference type="NCBI Taxonomy" id="407821"/>
    <lineage>
        <taxon>Eukaryota</taxon>
        <taxon>Metazoa</taxon>
        <taxon>Ecdysozoa</taxon>
        <taxon>Arthropoda</taxon>
        <taxon>Chelicerata</taxon>
        <taxon>Arachnida</taxon>
        <taxon>Araneae</taxon>
        <taxon>Araneomorphae</taxon>
        <taxon>Entelegynae</taxon>
        <taxon>Eresoidea</taxon>
        <taxon>Eresidae</taxon>
        <taxon>Stegodyphus</taxon>
    </lineage>
</organism>
<keyword evidence="5" id="KW-0804">Transcription</keyword>
<reference evidence="5 6" key="1">
    <citation type="submission" date="2013-11" db="EMBL/GenBank/DDBJ databases">
        <title>Genome sequencing of Stegodyphus mimosarum.</title>
        <authorList>
            <person name="Bechsgaard J."/>
        </authorList>
    </citation>
    <scope>NUCLEOTIDE SEQUENCE [LARGE SCALE GENOMIC DNA]</scope>
</reference>
<dbReference type="Proteomes" id="UP000054359">
    <property type="component" value="Unassembled WGS sequence"/>
</dbReference>
<dbReference type="GO" id="GO:0006383">
    <property type="term" value="P:transcription by RNA polymerase III"/>
    <property type="evidence" value="ECO:0007669"/>
    <property type="project" value="InterPro"/>
</dbReference>